<comment type="subcellular location">
    <subcellularLocation>
        <location evidence="2 13">Secreted</location>
        <location evidence="2 13">Extracellular space</location>
        <location evidence="2 13">Apoplast</location>
    </subcellularLocation>
</comment>
<dbReference type="InterPro" id="IPR033138">
    <property type="entry name" value="Cu_oxidase_CS"/>
</dbReference>
<dbReference type="CDD" id="cd13849">
    <property type="entry name" value="CuRO_1_LCC_plant"/>
    <property type="match status" value="1"/>
</dbReference>
<dbReference type="Pfam" id="PF00394">
    <property type="entry name" value="Cu-oxidase"/>
    <property type="match status" value="1"/>
</dbReference>
<evidence type="ECO:0000256" key="3">
    <source>
        <dbReference type="ARBA" id="ARBA00010609"/>
    </source>
</evidence>
<comment type="cofactor">
    <cofactor evidence="13">
        <name>Cu cation</name>
        <dbReference type="ChEBI" id="CHEBI:23378"/>
    </cofactor>
    <text evidence="13">Binds 4 Cu cations per monomer.</text>
</comment>
<keyword evidence="7 13" id="KW-0479">Metal-binding</keyword>
<evidence type="ECO:0000256" key="11">
    <source>
        <dbReference type="ARBA" id="ARBA00023180"/>
    </source>
</evidence>
<evidence type="ECO:0000256" key="7">
    <source>
        <dbReference type="ARBA" id="ARBA00022723"/>
    </source>
</evidence>
<dbReference type="InterPro" id="IPR011706">
    <property type="entry name" value="Cu-oxidase_C"/>
</dbReference>
<feature type="chain" id="PRO_5043099873" description="Laccase" evidence="13">
    <location>
        <begin position="21"/>
        <end position="567"/>
    </location>
</feature>
<feature type="domain" description="Plastocyanin-like" evidence="15">
    <location>
        <begin position="411"/>
        <end position="548"/>
    </location>
</feature>
<comment type="function">
    <text evidence="13">Lignin degradation and detoxification of lignin-derived products.</text>
</comment>
<comment type="caution">
    <text evidence="17">The sequence shown here is derived from an EMBL/GenBank/DDBJ whole genome shotgun (WGS) entry which is preliminary data.</text>
</comment>
<dbReference type="InterPro" id="IPR034288">
    <property type="entry name" value="CuRO_1_LCC"/>
</dbReference>
<keyword evidence="5 13" id="KW-0052">Apoplast</keyword>
<dbReference type="GO" id="GO:0005507">
    <property type="term" value="F:copper ion binding"/>
    <property type="evidence" value="ECO:0007669"/>
    <property type="project" value="InterPro"/>
</dbReference>
<keyword evidence="10 13" id="KW-0186">Copper</keyword>
<dbReference type="InterPro" id="IPR011707">
    <property type="entry name" value="Cu-oxidase-like_N"/>
</dbReference>
<evidence type="ECO:0000256" key="12">
    <source>
        <dbReference type="ARBA" id="ARBA00023185"/>
    </source>
</evidence>
<dbReference type="InterPro" id="IPR034285">
    <property type="entry name" value="CuRO_2_LCC"/>
</dbReference>
<dbReference type="NCBIfam" id="TIGR03389">
    <property type="entry name" value="laccase"/>
    <property type="match status" value="1"/>
</dbReference>
<accession>A0AAV3R588</accession>
<keyword evidence="6 13" id="KW-0964">Secreted</keyword>
<proteinExistence type="inferred from homology"/>
<evidence type="ECO:0000256" key="10">
    <source>
        <dbReference type="ARBA" id="ARBA00023008"/>
    </source>
</evidence>
<dbReference type="GO" id="GO:0046274">
    <property type="term" value="P:lignin catabolic process"/>
    <property type="evidence" value="ECO:0007669"/>
    <property type="project" value="UniProtKB-KW"/>
</dbReference>
<dbReference type="FunFam" id="2.60.40.420:FF:000049">
    <property type="entry name" value="Laccase"/>
    <property type="match status" value="1"/>
</dbReference>
<evidence type="ECO:0000256" key="4">
    <source>
        <dbReference type="ARBA" id="ARBA00012297"/>
    </source>
</evidence>
<dbReference type="EC" id="1.10.3.2" evidence="4 13"/>
<keyword evidence="13" id="KW-0732">Signal</keyword>
<reference evidence="17 18" key="1">
    <citation type="submission" date="2024-01" db="EMBL/GenBank/DDBJ databases">
        <title>The complete chloroplast genome sequence of Lithospermum erythrorhizon: insights into the phylogenetic relationship among Boraginaceae species and the maternal lineages of purple gromwells.</title>
        <authorList>
            <person name="Okada T."/>
            <person name="Watanabe K."/>
        </authorList>
    </citation>
    <scope>NUCLEOTIDE SEQUENCE [LARGE SCALE GENOMIC DNA]</scope>
</reference>
<evidence type="ECO:0000259" key="14">
    <source>
        <dbReference type="Pfam" id="PF00394"/>
    </source>
</evidence>
<dbReference type="InterPro" id="IPR034289">
    <property type="entry name" value="CuRO_3_LCC"/>
</dbReference>
<dbReference type="PANTHER" id="PTHR11709">
    <property type="entry name" value="MULTI-COPPER OXIDASE"/>
    <property type="match status" value="1"/>
</dbReference>
<dbReference type="InterPro" id="IPR017761">
    <property type="entry name" value="Laccase"/>
</dbReference>
<feature type="domain" description="Plastocyanin-like" evidence="14">
    <location>
        <begin position="156"/>
        <end position="305"/>
    </location>
</feature>
<dbReference type="InterPro" id="IPR045087">
    <property type="entry name" value="Cu-oxidase_fam"/>
</dbReference>
<name>A0AAV3R588_LITER</name>
<comment type="similarity">
    <text evidence="3 13">Belongs to the multicopper oxidase family.</text>
</comment>
<dbReference type="InterPro" id="IPR008972">
    <property type="entry name" value="Cupredoxin"/>
</dbReference>
<keyword evidence="11" id="KW-0325">Glycoprotein</keyword>
<keyword evidence="9 13" id="KW-0560">Oxidoreductase</keyword>
<evidence type="ECO:0000313" key="17">
    <source>
        <dbReference type="EMBL" id="GAA0170476.1"/>
    </source>
</evidence>
<sequence length="567" mass="62491">MVDFFIRCSFIILAFAFASGAIVEHTLNIDNVAVQRLCSQQVITAANGSLPGPTITVNEGDSLIIHVINQSPHDMTIHWHGVLQFANGWADGPDYVTQCPIAPGNRYTYRFNVTEQEGTLWWHAHISYLRATVYGALIIRPRQGRNYPFPRPDAELPIILGEWWNVDVVKVVDEASALGVGPNLSDAFTINGQPGDLYNCSSSSTYKLRVQQGKTYLLRMVNAGLQSIMFFKIANHTMTIVSIDASYTKPYSTDVITIAPGQTMDVLLRANQRPSSYYMAASVYQGSDFVAFNPTTTTGIVEYVGSTASTPIMPRLPDSNDNSTAHKVLSNLTALTSAPFWHPVPRRVDERMFITIGLGLLPCGGTGNTTCQGPGGMRLAANMNNVSFEPNTRLSILEAFYNNVSGIYTEDFPSNPPVQFDYTSMNNINNMALLPTSRGTKVKRVKYNSVVEVVFQNTALGSMENHPMHLHGFDFHVLAQGFGNYDSTRDQRKFNLVDPQIRSTISVPIGGWAVIRFQANNPGVWFIHCHLEVHVPWGLAGVFIVENGPTANTSMIPPPADLPKCSH</sequence>
<evidence type="ECO:0000259" key="15">
    <source>
        <dbReference type="Pfam" id="PF07731"/>
    </source>
</evidence>
<dbReference type="PROSITE" id="PS00080">
    <property type="entry name" value="MULTICOPPER_OXIDASE2"/>
    <property type="match status" value="1"/>
</dbReference>
<feature type="signal peptide" evidence="13">
    <location>
        <begin position="1"/>
        <end position="20"/>
    </location>
</feature>
<organism evidence="17 18">
    <name type="scientific">Lithospermum erythrorhizon</name>
    <name type="common">Purple gromwell</name>
    <name type="synonym">Lithospermum officinale var. erythrorhizon</name>
    <dbReference type="NCBI Taxonomy" id="34254"/>
    <lineage>
        <taxon>Eukaryota</taxon>
        <taxon>Viridiplantae</taxon>
        <taxon>Streptophyta</taxon>
        <taxon>Embryophyta</taxon>
        <taxon>Tracheophyta</taxon>
        <taxon>Spermatophyta</taxon>
        <taxon>Magnoliopsida</taxon>
        <taxon>eudicotyledons</taxon>
        <taxon>Gunneridae</taxon>
        <taxon>Pentapetalae</taxon>
        <taxon>asterids</taxon>
        <taxon>lamiids</taxon>
        <taxon>Boraginales</taxon>
        <taxon>Boraginaceae</taxon>
        <taxon>Boraginoideae</taxon>
        <taxon>Lithospermeae</taxon>
        <taxon>Lithospermum</taxon>
    </lineage>
</organism>
<dbReference type="GO" id="GO:0048046">
    <property type="term" value="C:apoplast"/>
    <property type="evidence" value="ECO:0007669"/>
    <property type="project" value="UniProtKB-SubCell"/>
</dbReference>
<dbReference type="PANTHER" id="PTHR11709:SF9">
    <property type="entry name" value="LACCASE-7"/>
    <property type="match status" value="1"/>
</dbReference>
<evidence type="ECO:0000256" key="9">
    <source>
        <dbReference type="ARBA" id="ARBA00023002"/>
    </source>
</evidence>
<evidence type="ECO:0000313" key="18">
    <source>
        <dbReference type="Proteomes" id="UP001454036"/>
    </source>
</evidence>
<dbReference type="InterPro" id="IPR001117">
    <property type="entry name" value="Cu-oxidase_2nd"/>
</dbReference>
<feature type="domain" description="Plastocyanin-like" evidence="16">
    <location>
        <begin position="30"/>
        <end position="143"/>
    </location>
</feature>
<evidence type="ECO:0000259" key="16">
    <source>
        <dbReference type="Pfam" id="PF07732"/>
    </source>
</evidence>
<keyword evidence="8 13" id="KW-0677">Repeat</keyword>
<dbReference type="Pfam" id="PF07732">
    <property type="entry name" value="Cu-oxidase_3"/>
    <property type="match status" value="1"/>
</dbReference>
<dbReference type="PROSITE" id="PS00079">
    <property type="entry name" value="MULTICOPPER_OXIDASE1"/>
    <property type="match status" value="1"/>
</dbReference>
<dbReference type="CDD" id="cd13875">
    <property type="entry name" value="CuRO_2_LCC_plant"/>
    <property type="match status" value="1"/>
</dbReference>
<dbReference type="CDD" id="cd13897">
    <property type="entry name" value="CuRO_3_LCC_plant"/>
    <property type="match status" value="1"/>
</dbReference>
<keyword evidence="18" id="KW-1185">Reference proteome</keyword>
<keyword evidence="12 13" id="KW-0439">Lignin degradation</keyword>
<gene>
    <name evidence="17" type="ORF">LIER_24725</name>
</gene>
<evidence type="ECO:0000256" key="1">
    <source>
        <dbReference type="ARBA" id="ARBA00000349"/>
    </source>
</evidence>
<evidence type="ECO:0000256" key="8">
    <source>
        <dbReference type="ARBA" id="ARBA00022737"/>
    </source>
</evidence>
<protein>
    <recommendedName>
        <fullName evidence="4 13">Laccase</fullName>
        <ecNumber evidence="4 13">1.10.3.2</ecNumber>
    </recommendedName>
    <alternativeName>
        <fullName evidence="13">Benzenediol:oxygen oxidoreductase</fullName>
    </alternativeName>
    <alternativeName>
        <fullName evidence="13">Diphenol oxidase</fullName>
    </alternativeName>
    <alternativeName>
        <fullName evidence="13">Urishiol oxidase</fullName>
    </alternativeName>
</protein>
<comment type="catalytic activity">
    <reaction evidence="1 13">
        <text>4 hydroquinone + O2 = 4 benzosemiquinone + 2 H2O</text>
        <dbReference type="Rhea" id="RHEA:11276"/>
        <dbReference type="ChEBI" id="CHEBI:15377"/>
        <dbReference type="ChEBI" id="CHEBI:15379"/>
        <dbReference type="ChEBI" id="CHEBI:17594"/>
        <dbReference type="ChEBI" id="CHEBI:17977"/>
        <dbReference type="EC" id="1.10.3.2"/>
    </reaction>
</comment>
<evidence type="ECO:0000256" key="5">
    <source>
        <dbReference type="ARBA" id="ARBA00022523"/>
    </source>
</evidence>
<dbReference type="Proteomes" id="UP001454036">
    <property type="component" value="Unassembled WGS sequence"/>
</dbReference>
<dbReference type="AlphaFoldDB" id="A0AAV3R588"/>
<dbReference type="Gene3D" id="2.60.40.420">
    <property type="entry name" value="Cupredoxins - blue copper proteins"/>
    <property type="match status" value="3"/>
</dbReference>
<evidence type="ECO:0000256" key="13">
    <source>
        <dbReference type="RuleBase" id="RU361119"/>
    </source>
</evidence>
<dbReference type="EMBL" id="BAABME010007263">
    <property type="protein sequence ID" value="GAA0170476.1"/>
    <property type="molecule type" value="Genomic_DNA"/>
</dbReference>
<dbReference type="SUPFAM" id="SSF49503">
    <property type="entry name" value="Cupredoxins"/>
    <property type="match status" value="3"/>
</dbReference>
<dbReference type="InterPro" id="IPR002355">
    <property type="entry name" value="Cu_oxidase_Cu_BS"/>
</dbReference>
<evidence type="ECO:0000256" key="6">
    <source>
        <dbReference type="ARBA" id="ARBA00022525"/>
    </source>
</evidence>
<dbReference type="Pfam" id="PF07731">
    <property type="entry name" value="Cu-oxidase_2"/>
    <property type="match status" value="1"/>
</dbReference>
<evidence type="ECO:0000256" key="2">
    <source>
        <dbReference type="ARBA" id="ARBA00004271"/>
    </source>
</evidence>
<dbReference type="GO" id="GO:0052716">
    <property type="term" value="F:hydroquinone:oxygen oxidoreductase activity"/>
    <property type="evidence" value="ECO:0007669"/>
    <property type="project" value="UniProtKB-EC"/>
</dbReference>